<reference evidence="7 8" key="1">
    <citation type="submission" date="2024-04" db="EMBL/GenBank/DDBJ databases">
        <title>Symmetric and asymmetric DNA N6-adenine methylation regulates different biological responses in Mucorales.</title>
        <authorList>
            <consortium name="Lawrence Berkeley National Laboratory"/>
            <person name="Lax C."/>
            <person name="Mondo S.J."/>
            <person name="Osorio-Concepcion M."/>
            <person name="Muszewska A."/>
            <person name="Corrochano-Luque M."/>
            <person name="Gutierrez G."/>
            <person name="Riley R."/>
            <person name="Lipzen A."/>
            <person name="Guo J."/>
            <person name="Hundley H."/>
            <person name="Amirebrahimi M."/>
            <person name="Ng V."/>
            <person name="Lorenzo-Gutierrez D."/>
            <person name="Binder U."/>
            <person name="Yang J."/>
            <person name="Song Y."/>
            <person name="Canovas D."/>
            <person name="Navarro E."/>
            <person name="Freitag M."/>
            <person name="Gabaldon T."/>
            <person name="Grigoriev I.V."/>
            <person name="Corrochano L.M."/>
            <person name="Nicolas F.E."/>
            <person name="Garre V."/>
        </authorList>
    </citation>
    <scope>NUCLEOTIDE SEQUENCE [LARGE SCALE GENOMIC DNA]</scope>
    <source>
        <strain evidence="7 8">L51</strain>
    </source>
</reference>
<dbReference type="EMBL" id="JBCLYO010000001">
    <property type="protein sequence ID" value="KAL0095901.1"/>
    <property type="molecule type" value="Genomic_DNA"/>
</dbReference>
<evidence type="ECO:0000256" key="1">
    <source>
        <dbReference type="ARBA" id="ARBA00004141"/>
    </source>
</evidence>
<comment type="caution">
    <text evidence="7">The sequence shown here is derived from an EMBL/GenBank/DDBJ whole genome shotgun (WGS) entry which is preliminary data.</text>
</comment>
<comment type="subcellular location">
    <subcellularLocation>
        <location evidence="1">Membrane</location>
        <topology evidence="1">Multi-pass membrane protein</topology>
    </subcellularLocation>
</comment>
<feature type="transmembrane region" description="Helical" evidence="6">
    <location>
        <begin position="20"/>
        <end position="41"/>
    </location>
</feature>
<evidence type="ECO:0000313" key="8">
    <source>
        <dbReference type="Proteomes" id="UP001448207"/>
    </source>
</evidence>
<evidence type="ECO:0000256" key="6">
    <source>
        <dbReference type="SAM" id="Phobius"/>
    </source>
</evidence>
<accession>A0ABR3BB42</accession>
<evidence type="ECO:0000313" key="7">
    <source>
        <dbReference type="EMBL" id="KAL0095901.1"/>
    </source>
</evidence>
<sequence>MTDHLSLQTRLAATFKDPHFYWWCGHVCLVCNSALYFSSTLSLNANPIYHTRAYIGVLISYAVVISKSIGDSSWFSKEFFRDENVQYFALAFYWYSYQPMAVTLVPYFAFSIFHVFIYLRTILLPVFFPNNDNPTVKHAREVIEQYTDEYHEKALQIAAYAEVVGILGRLIAGVLVFQTSILALVVFIHFLRLRFYLSPYTRDAMYAVTAKLDELLLPPTSEPYIPVSASRLYKNIRSIVIRYGATAQSAPPAVVE</sequence>
<keyword evidence="5 6" id="KW-0472">Membrane</keyword>
<dbReference type="Proteomes" id="UP001448207">
    <property type="component" value="Unassembled WGS sequence"/>
</dbReference>
<feature type="transmembrane region" description="Helical" evidence="6">
    <location>
        <begin position="170"/>
        <end position="191"/>
    </location>
</feature>
<dbReference type="Pfam" id="PF03661">
    <property type="entry name" value="TMEM33_Pom33"/>
    <property type="match status" value="1"/>
</dbReference>
<feature type="transmembrane region" description="Helical" evidence="6">
    <location>
        <begin position="95"/>
        <end position="119"/>
    </location>
</feature>
<dbReference type="PANTHER" id="PTHR12703">
    <property type="entry name" value="TRANSMEMBRANE PROTEIN 33"/>
    <property type="match status" value="1"/>
</dbReference>
<evidence type="ECO:0000256" key="2">
    <source>
        <dbReference type="ARBA" id="ARBA00007322"/>
    </source>
</evidence>
<organism evidence="7 8">
    <name type="scientific">Phycomyces blakesleeanus</name>
    <dbReference type="NCBI Taxonomy" id="4837"/>
    <lineage>
        <taxon>Eukaryota</taxon>
        <taxon>Fungi</taxon>
        <taxon>Fungi incertae sedis</taxon>
        <taxon>Mucoromycota</taxon>
        <taxon>Mucoromycotina</taxon>
        <taxon>Mucoromycetes</taxon>
        <taxon>Mucorales</taxon>
        <taxon>Phycomycetaceae</taxon>
        <taxon>Phycomyces</taxon>
    </lineage>
</organism>
<evidence type="ECO:0000256" key="5">
    <source>
        <dbReference type="ARBA" id="ARBA00023136"/>
    </source>
</evidence>
<evidence type="ECO:0000256" key="3">
    <source>
        <dbReference type="ARBA" id="ARBA00022692"/>
    </source>
</evidence>
<feature type="transmembrane region" description="Helical" evidence="6">
    <location>
        <begin position="53"/>
        <end position="75"/>
    </location>
</feature>
<comment type="similarity">
    <text evidence="2">Belongs to the PER33/POM33 family.</text>
</comment>
<evidence type="ECO:0000256" key="4">
    <source>
        <dbReference type="ARBA" id="ARBA00022989"/>
    </source>
</evidence>
<dbReference type="InterPro" id="IPR005344">
    <property type="entry name" value="TMEM33/Pom33"/>
</dbReference>
<name>A0ABR3BB42_PHYBL</name>
<keyword evidence="8" id="KW-1185">Reference proteome</keyword>
<proteinExistence type="inferred from homology"/>
<keyword evidence="4 6" id="KW-1133">Transmembrane helix</keyword>
<gene>
    <name evidence="7" type="ORF">J3Q64DRAFT_1692379</name>
</gene>
<protein>
    <submittedName>
        <fullName evidence="7">Uncharacterized protein</fullName>
    </submittedName>
</protein>
<keyword evidence="3 6" id="KW-0812">Transmembrane</keyword>
<dbReference type="InterPro" id="IPR051645">
    <property type="entry name" value="PER33/POM33_regulator"/>
</dbReference>
<dbReference type="PANTHER" id="PTHR12703:SF4">
    <property type="entry name" value="TRANSMEMBRANE PROTEIN 33"/>
    <property type="match status" value="1"/>
</dbReference>